<proteinExistence type="inferred from homology"/>
<accession>A0AAN4ZEP9</accession>
<dbReference type="Proteomes" id="UP001328107">
    <property type="component" value="Unassembled WGS sequence"/>
</dbReference>
<dbReference type="GO" id="GO:0008234">
    <property type="term" value="F:cysteine-type peptidase activity"/>
    <property type="evidence" value="ECO:0007669"/>
    <property type="project" value="InterPro"/>
</dbReference>
<evidence type="ECO:0000313" key="4">
    <source>
        <dbReference type="Proteomes" id="UP001328107"/>
    </source>
</evidence>
<feature type="non-terminal residue" evidence="3">
    <location>
        <position position="1"/>
    </location>
</feature>
<gene>
    <name evidence="3" type="ORF">PMAYCL1PPCAC_10027</name>
</gene>
<feature type="non-terminal residue" evidence="3">
    <location>
        <position position="156"/>
    </location>
</feature>
<name>A0AAN4ZEP9_9BILA</name>
<dbReference type="PANTHER" id="PTHR12411">
    <property type="entry name" value="CYSTEINE PROTEASE FAMILY C1-RELATED"/>
    <property type="match status" value="1"/>
</dbReference>
<keyword evidence="4" id="KW-1185">Reference proteome</keyword>
<feature type="domain" description="Peptidase C1A papain C-terminal" evidence="2">
    <location>
        <begin position="2"/>
        <end position="156"/>
    </location>
</feature>
<dbReference type="InterPro" id="IPR013128">
    <property type="entry name" value="Peptidase_C1A"/>
</dbReference>
<evidence type="ECO:0000259" key="2">
    <source>
        <dbReference type="SMART" id="SM00645"/>
    </source>
</evidence>
<dbReference type="EMBL" id="BTRK01000003">
    <property type="protein sequence ID" value="GMR39832.1"/>
    <property type="molecule type" value="Genomic_DNA"/>
</dbReference>
<dbReference type="Pfam" id="PF00112">
    <property type="entry name" value="Peptidase_C1"/>
    <property type="match status" value="1"/>
</dbReference>
<dbReference type="SMART" id="SM00645">
    <property type="entry name" value="Pept_C1"/>
    <property type="match status" value="1"/>
</dbReference>
<dbReference type="SUPFAM" id="SSF54001">
    <property type="entry name" value="Cysteine proteinases"/>
    <property type="match status" value="1"/>
</dbReference>
<reference evidence="4" key="1">
    <citation type="submission" date="2022-10" db="EMBL/GenBank/DDBJ databases">
        <title>Genome assembly of Pristionchus species.</title>
        <authorList>
            <person name="Yoshida K."/>
            <person name="Sommer R.J."/>
        </authorList>
    </citation>
    <scope>NUCLEOTIDE SEQUENCE [LARGE SCALE GENOMIC DNA]</scope>
    <source>
        <strain evidence="4">RS5460</strain>
    </source>
</reference>
<organism evidence="3 4">
    <name type="scientific">Pristionchus mayeri</name>
    <dbReference type="NCBI Taxonomy" id="1317129"/>
    <lineage>
        <taxon>Eukaryota</taxon>
        <taxon>Metazoa</taxon>
        <taxon>Ecdysozoa</taxon>
        <taxon>Nematoda</taxon>
        <taxon>Chromadorea</taxon>
        <taxon>Rhabditida</taxon>
        <taxon>Rhabditina</taxon>
        <taxon>Diplogasteromorpha</taxon>
        <taxon>Diplogasteroidea</taxon>
        <taxon>Neodiplogasteridae</taxon>
        <taxon>Pristionchus</taxon>
    </lineage>
</organism>
<comment type="similarity">
    <text evidence="1">Belongs to the peptidase C1 family.</text>
</comment>
<evidence type="ECO:0000313" key="3">
    <source>
        <dbReference type="EMBL" id="GMR39832.1"/>
    </source>
</evidence>
<dbReference type="GO" id="GO:0006508">
    <property type="term" value="P:proteolysis"/>
    <property type="evidence" value="ECO:0007669"/>
    <property type="project" value="InterPro"/>
</dbReference>
<comment type="caution">
    <text evidence="3">The sequence shown here is derived from an EMBL/GenBank/DDBJ whole genome shotgun (WGS) entry which is preliminary data.</text>
</comment>
<dbReference type="InterPro" id="IPR000668">
    <property type="entry name" value="Peptidase_C1A_C"/>
</dbReference>
<dbReference type="AlphaFoldDB" id="A0AAN4ZEP9"/>
<dbReference type="Gene3D" id="3.90.70.10">
    <property type="entry name" value="Cysteine proteinases"/>
    <property type="match status" value="1"/>
</dbReference>
<dbReference type="InterPro" id="IPR025660">
    <property type="entry name" value="Pept_his_AS"/>
</dbReference>
<evidence type="ECO:0000256" key="1">
    <source>
        <dbReference type="ARBA" id="ARBA00008455"/>
    </source>
</evidence>
<sequence>LKAMKFWVSNGLVTGSNYEAQQGCMPYPFPPCEHHNNGTGYIQCDDIPYDRTPECTKTCQTGYPLTYSQDKHYGKSAYGLSKSVTDIQTEIMLNGPVEAGFDLYEDFEQYYGGIYVHHAGRHIGGHAVKVIGWGVEGTTPYWLAVNSWNMDWGEKG</sequence>
<dbReference type="InterPro" id="IPR038765">
    <property type="entry name" value="Papain-like_cys_pep_sf"/>
</dbReference>
<dbReference type="PROSITE" id="PS00639">
    <property type="entry name" value="THIOL_PROTEASE_HIS"/>
    <property type="match status" value="1"/>
</dbReference>
<protein>
    <recommendedName>
        <fullName evidence="2">Peptidase C1A papain C-terminal domain-containing protein</fullName>
    </recommendedName>
</protein>